<protein>
    <recommendedName>
        <fullName evidence="4">SMP-30/Gluconolactonase/LRE-like region domain-containing protein</fullName>
    </recommendedName>
</protein>
<accession>A0A6A5Z349</accession>
<dbReference type="PANTHER" id="PTHR42060">
    <property type="entry name" value="NHL REPEAT-CONTAINING PROTEIN-RELATED"/>
    <property type="match status" value="1"/>
</dbReference>
<keyword evidence="3" id="KW-1185">Reference proteome</keyword>
<reference evidence="2" key="1">
    <citation type="journal article" date="2020" name="Stud. Mycol.">
        <title>101 Dothideomycetes genomes: a test case for predicting lifestyles and emergence of pathogens.</title>
        <authorList>
            <person name="Haridas S."/>
            <person name="Albert R."/>
            <person name="Binder M."/>
            <person name="Bloem J."/>
            <person name="Labutti K."/>
            <person name="Salamov A."/>
            <person name="Andreopoulos B."/>
            <person name="Baker S."/>
            <person name="Barry K."/>
            <person name="Bills G."/>
            <person name="Bluhm B."/>
            <person name="Cannon C."/>
            <person name="Castanera R."/>
            <person name="Culley D."/>
            <person name="Daum C."/>
            <person name="Ezra D."/>
            <person name="Gonzalez J."/>
            <person name="Henrissat B."/>
            <person name="Kuo A."/>
            <person name="Liang C."/>
            <person name="Lipzen A."/>
            <person name="Lutzoni F."/>
            <person name="Magnuson J."/>
            <person name="Mondo S."/>
            <person name="Nolan M."/>
            <person name="Ohm R."/>
            <person name="Pangilinan J."/>
            <person name="Park H.-J."/>
            <person name="Ramirez L."/>
            <person name="Alfaro M."/>
            <person name="Sun H."/>
            <person name="Tritt A."/>
            <person name="Yoshinaga Y."/>
            <person name="Zwiers L.-H."/>
            <person name="Turgeon B."/>
            <person name="Goodwin S."/>
            <person name="Spatafora J."/>
            <person name="Crous P."/>
            <person name="Grigoriev I."/>
        </authorList>
    </citation>
    <scope>NUCLEOTIDE SEQUENCE</scope>
    <source>
        <strain evidence="2">CBS 627.86</strain>
    </source>
</reference>
<dbReference type="AlphaFoldDB" id="A0A6A5Z349"/>
<dbReference type="InterPro" id="IPR052998">
    <property type="entry name" value="Hetero-Diels-Alderase-like"/>
</dbReference>
<dbReference type="PANTHER" id="PTHR42060:SF1">
    <property type="entry name" value="NHL REPEAT-CONTAINING PROTEIN"/>
    <property type="match status" value="1"/>
</dbReference>
<proteinExistence type="predicted"/>
<evidence type="ECO:0000313" key="2">
    <source>
        <dbReference type="EMBL" id="KAF2113496.1"/>
    </source>
</evidence>
<dbReference type="Gene3D" id="2.120.10.30">
    <property type="entry name" value="TolB, C-terminal domain"/>
    <property type="match status" value="1"/>
</dbReference>
<dbReference type="InterPro" id="IPR011042">
    <property type="entry name" value="6-blade_b-propeller_TolB-like"/>
</dbReference>
<dbReference type="Proteomes" id="UP000799770">
    <property type="component" value="Unassembled WGS sequence"/>
</dbReference>
<keyword evidence="1" id="KW-0732">Signal</keyword>
<feature type="signal peptide" evidence="1">
    <location>
        <begin position="1"/>
        <end position="19"/>
    </location>
</feature>
<evidence type="ECO:0000313" key="3">
    <source>
        <dbReference type="Proteomes" id="UP000799770"/>
    </source>
</evidence>
<dbReference type="SUPFAM" id="SSF63829">
    <property type="entry name" value="Calcium-dependent phosphotriesterase"/>
    <property type="match status" value="1"/>
</dbReference>
<name>A0A6A5Z349_9PLEO</name>
<dbReference type="OrthoDB" id="9977941at2759"/>
<feature type="chain" id="PRO_5025491064" description="SMP-30/Gluconolactonase/LRE-like region domain-containing protein" evidence="1">
    <location>
        <begin position="20"/>
        <end position="340"/>
    </location>
</feature>
<organism evidence="2 3">
    <name type="scientific">Lophiotrema nucula</name>
    <dbReference type="NCBI Taxonomy" id="690887"/>
    <lineage>
        <taxon>Eukaryota</taxon>
        <taxon>Fungi</taxon>
        <taxon>Dikarya</taxon>
        <taxon>Ascomycota</taxon>
        <taxon>Pezizomycotina</taxon>
        <taxon>Dothideomycetes</taxon>
        <taxon>Pleosporomycetidae</taxon>
        <taxon>Pleosporales</taxon>
        <taxon>Lophiotremataceae</taxon>
        <taxon>Lophiotrema</taxon>
    </lineage>
</organism>
<evidence type="ECO:0008006" key="4">
    <source>
        <dbReference type="Google" id="ProtNLM"/>
    </source>
</evidence>
<dbReference type="EMBL" id="ML977327">
    <property type="protein sequence ID" value="KAF2113496.1"/>
    <property type="molecule type" value="Genomic_DNA"/>
</dbReference>
<evidence type="ECO:0000256" key="1">
    <source>
        <dbReference type="SAM" id="SignalP"/>
    </source>
</evidence>
<sequence length="340" mass="35650">MLRAIFVLGLWALPIFTTAFSQTEHTSHKKTRLLYQFPNGTWVENIAVRRNNQLLLTLLTTPDLYALDPLTPDPQHKLIHTFSNATAVFGIAEYAPDIFAVAVGNYSSSSGVTEGSFAMYRVDFSDDCANSTDAKPAVSLIAPVPEAGFINGVCTLSSEAGVLLLGDISRGQVFRFDPQTGVSSLVAPPTNPLVMVGNSTFDIVGVDGLRTLGHFLYAANVGTGVLGKLAINSDGSPQPGAELIVIARADNGTGWDDFALDEEGTVYAVTSSGNTVVRILPGVEQVVIAGDPNSTEIDEPTSAALSRGAIKDKKLFVVTGGGALAPGSEIVGGQVLAIDL</sequence>
<gene>
    <name evidence="2" type="ORF">BDV96DRAFT_495882</name>
</gene>